<dbReference type="Proteomes" id="UP000070544">
    <property type="component" value="Unassembled WGS sequence"/>
</dbReference>
<feature type="compositionally biased region" description="Basic residues" evidence="1">
    <location>
        <begin position="28"/>
        <end position="39"/>
    </location>
</feature>
<proteinExistence type="predicted"/>
<dbReference type="SUPFAM" id="SSF52954">
    <property type="entry name" value="Class II aaRS ABD-related"/>
    <property type="match status" value="1"/>
</dbReference>
<feature type="domain" description="Brix" evidence="2">
    <location>
        <begin position="99"/>
        <end position="282"/>
    </location>
</feature>
<sequence>MGTSSRVMPSQIRNKMKREEVFHKIKSEKRRAKMKARMQTKKDEEENPKLKEERLKKNIPNTLENTREFDETIVGEDEEVFKDEEIDEFASYFRDGVQPKLLVTTSRRPSKEVYELSNELCDVFPNSTFVKRGSTEEVKKLVQLAVQKDYTDLMIINEDKKVPNAITLIHLPHGPTAYFKLTSIRISKDIANHGRSTPHKPELILNNFNTRLGHTVGRMFAALFPTVPEFKGRQVCTLHNQRDFIFFRRHRYIFKDGKKVDLQELGPRFTLKLRWLQKGTFDTKFGEYEWKHKPEMDTSRKRFFL</sequence>
<feature type="compositionally biased region" description="Basic and acidic residues" evidence="1">
    <location>
        <begin position="40"/>
        <end position="55"/>
    </location>
</feature>
<dbReference type="GO" id="GO:0000055">
    <property type="term" value="P:ribosomal large subunit export from nucleus"/>
    <property type="evidence" value="ECO:0007669"/>
    <property type="project" value="EnsemblFungi"/>
</dbReference>
<evidence type="ECO:0000256" key="1">
    <source>
        <dbReference type="SAM" id="MobiDB-lite"/>
    </source>
</evidence>
<dbReference type="FunFam" id="3.40.50.10480:FF:000002">
    <property type="entry name" value="Ribosome production factor 1"/>
    <property type="match status" value="1"/>
</dbReference>
<dbReference type="EMBL" id="KQ965852">
    <property type="protein sequence ID" value="KXS09703.1"/>
    <property type="molecule type" value="Genomic_DNA"/>
</dbReference>
<accession>A0A139A018</accession>
<protein>
    <submittedName>
        <fullName evidence="3">Brix-domain-containing protein</fullName>
    </submittedName>
</protein>
<dbReference type="OMA" id="AWIISNK"/>
<dbReference type="GO" id="GO:0042134">
    <property type="term" value="F:rRNA primary transcript binding"/>
    <property type="evidence" value="ECO:0007669"/>
    <property type="project" value="EnsemblFungi"/>
</dbReference>
<dbReference type="PROSITE" id="PS50833">
    <property type="entry name" value="BRIX"/>
    <property type="match status" value="1"/>
</dbReference>
<dbReference type="GO" id="GO:0005730">
    <property type="term" value="C:nucleolus"/>
    <property type="evidence" value="ECO:0007669"/>
    <property type="project" value="EnsemblFungi"/>
</dbReference>
<name>A0A139A018_GONPJ</name>
<evidence type="ECO:0000313" key="4">
    <source>
        <dbReference type="Proteomes" id="UP000070544"/>
    </source>
</evidence>
<dbReference type="SMART" id="SM00879">
    <property type="entry name" value="Brix"/>
    <property type="match status" value="1"/>
</dbReference>
<dbReference type="InterPro" id="IPR007109">
    <property type="entry name" value="Brix"/>
</dbReference>
<dbReference type="PANTHER" id="PTHR22734">
    <property type="entry name" value="U3 SMALL NUCLEOLAR RIBONUCLEOPROTEIN PROTEIN IMP4"/>
    <property type="match status" value="1"/>
</dbReference>
<evidence type="ECO:0000313" key="3">
    <source>
        <dbReference type="EMBL" id="KXS09703.1"/>
    </source>
</evidence>
<reference evidence="3 4" key="1">
    <citation type="journal article" date="2015" name="Genome Biol. Evol.">
        <title>Phylogenomic analyses indicate that early fungi evolved digesting cell walls of algal ancestors of land plants.</title>
        <authorList>
            <person name="Chang Y."/>
            <person name="Wang S."/>
            <person name="Sekimoto S."/>
            <person name="Aerts A.L."/>
            <person name="Choi C."/>
            <person name="Clum A."/>
            <person name="LaButti K.M."/>
            <person name="Lindquist E.A."/>
            <person name="Yee Ngan C."/>
            <person name="Ohm R.A."/>
            <person name="Salamov A.A."/>
            <person name="Grigoriev I.V."/>
            <person name="Spatafora J.W."/>
            <person name="Berbee M.L."/>
        </authorList>
    </citation>
    <scope>NUCLEOTIDE SEQUENCE [LARGE SCALE GENOMIC DNA]</scope>
    <source>
        <strain evidence="3 4">JEL478</strain>
    </source>
</reference>
<dbReference type="GO" id="GO:0030687">
    <property type="term" value="C:preribosome, large subunit precursor"/>
    <property type="evidence" value="ECO:0007669"/>
    <property type="project" value="EnsemblFungi"/>
</dbReference>
<feature type="region of interest" description="Disordered" evidence="1">
    <location>
        <begin position="28"/>
        <end position="55"/>
    </location>
</feature>
<keyword evidence="4" id="KW-1185">Reference proteome</keyword>
<dbReference type="InterPro" id="IPR044281">
    <property type="entry name" value="IMP4/RPF1"/>
</dbReference>
<evidence type="ECO:0000259" key="2">
    <source>
        <dbReference type="PROSITE" id="PS50833"/>
    </source>
</evidence>
<dbReference type="Gene3D" id="3.40.50.10480">
    <property type="entry name" value="Probable brix-domain ribosomal biogenesis protein"/>
    <property type="match status" value="1"/>
</dbReference>
<dbReference type="OrthoDB" id="264354at2759"/>
<dbReference type="STRING" id="1344416.A0A139A018"/>
<dbReference type="GO" id="GO:0000466">
    <property type="term" value="P:maturation of 5.8S rRNA from tricistronic rRNA transcript (SSU-rRNA, 5.8S rRNA, LSU-rRNA)"/>
    <property type="evidence" value="ECO:0007669"/>
    <property type="project" value="EnsemblFungi"/>
</dbReference>
<gene>
    <name evidence="3" type="ORF">M427DRAFT_116943</name>
</gene>
<dbReference type="GO" id="GO:0000463">
    <property type="term" value="P:maturation of LSU-rRNA from tricistronic rRNA transcript (SSU-rRNA, 5.8S rRNA, LSU-rRNA)"/>
    <property type="evidence" value="ECO:0007669"/>
    <property type="project" value="EnsemblFungi"/>
</dbReference>
<dbReference type="PANTHER" id="PTHR22734:SF3">
    <property type="entry name" value="RIBOSOME PRODUCTION FACTOR 1"/>
    <property type="match status" value="1"/>
</dbReference>
<organism evidence="3 4">
    <name type="scientific">Gonapodya prolifera (strain JEL478)</name>
    <name type="common">Monoblepharis prolifera</name>
    <dbReference type="NCBI Taxonomy" id="1344416"/>
    <lineage>
        <taxon>Eukaryota</taxon>
        <taxon>Fungi</taxon>
        <taxon>Fungi incertae sedis</taxon>
        <taxon>Chytridiomycota</taxon>
        <taxon>Chytridiomycota incertae sedis</taxon>
        <taxon>Monoblepharidomycetes</taxon>
        <taxon>Monoblepharidales</taxon>
        <taxon>Gonapodyaceae</taxon>
        <taxon>Gonapodya</taxon>
    </lineage>
</organism>
<dbReference type="AlphaFoldDB" id="A0A139A018"/>
<dbReference type="Pfam" id="PF04427">
    <property type="entry name" value="Brix"/>
    <property type="match status" value="1"/>
</dbReference>